<proteinExistence type="predicted"/>
<dbReference type="Gene3D" id="3.60.10.10">
    <property type="entry name" value="Endonuclease/exonuclease/phosphatase"/>
    <property type="match status" value="1"/>
</dbReference>
<protein>
    <recommendedName>
        <fullName evidence="3">Endonuclease/exonuclease/phosphatase domain-containing protein</fullName>
    </recommendedName>
</protein>
<evidence type="ECO:0000313" key="2">
    <source>
        <dbReference type="Proteomes" id="UP000235965"/>
    </source>
</evidence>
<sequence>MATRVYRPLKIIAFNASGIWRQRYELSKQLQDLRVDVALFSETHLKPHERFFLPNFVQNRTISAVKREQFVNDRMSYIILSGRWCDIIFLNVHAPTEDTIDDIVTWMDGTFLGNDLFYKVLKRVLGLGKKRLQDISTDNGVRVVNFVASKSTAFPHHDIHQFTSTSTDGKMHVQPYFHREETAFKYT</sequence>
<dbReference type="AlphaFoldDB" id="A0A2J7QX23"/>
<name>A0A2J7QX23_9NEOP</name>
<dbReference type="Proteomes" id="UP000235965">
    <property type="component" value="Unassembled WGS sequence"/>
</dbReference>
<dbReference type="EMBL" id="NEVH01009412">
    <property type="protein sequence ID" value="PNF33104.1"/>
    <property type="molecule type" value="Genomic_DNA"/>
</dbReference>
<organism evidence="1 2">
    <name type="scientific">Cryptotermes secundus</name>
    <dbReference type="NCBI Taxonomy" id="105785"/>
    <lineage>
        <taxon>Eukaryota</taxon>
        <taxon>Metazoa</taxon>
        <taxon>Ecdysozoa</taxon>
        <taxon>Arthropoda</taxon>
        <taxon>Hexapoda</taxon>
        <taxon>Insecta</taxon>
        <taxon>Pterygota</taxon>
        <taxon>Neoptera</taxon>
        <taxon>Polyneoptera</taxon>
        <taxon>Dictyoptera</taxon>
        <taxon>Blattodea</taxon>
        <taxon>Blattoidea</taxon>
        <taxon>Termitoidae</taxon>
        <taxon>Kalotermitidae</taxon>
        <taxon>Cryptotermitinae</taxon>
        <taxon>Cryptotermes</taxon>
    </lineage>
</organism>
<evidence type="ECO:0008006" key="3">
    <source>
        <dbReference type="Google" id="ProtNLM"/>
    </source>
</evidence>
<dbReference type="InParanoid" id="A0A2J7QX23"/>
<dbReference type="InterPro" id="IPR036691">
    <property type="entry name" value="Endo/exonu/phosph_ase_sf"/>
</dbReference>
<keyword evidence="2" id="KW-1185">Reference proteome</keyword>
<dbReference type="SUPFAM" id="SSF56219">
    <property type="entry name" value="DNase I-like"/>
    <property type="match status" value="1"/>
</dbReference>
<evidence type="ECO:0000313" key="1">
    <source>
        <dbReference type="EMBL" id="PNF33104.1"/>
    </source>
</evidence>
<accession>A0A2J7QX23</accession>
<comment type="caution">
    <text evidence="1">The sequence shown here is derived from an EMBL/GenBank/DDBJ whole genome shotgun (WGS) entry which is preliminary data.</text>
</comment>
<reference evidence="1 2" key="1">
    <citation type="submission" date="2017-12" db="EMBL/GenBank/DDBJ databases">
        <title>Hemimetabolous genomes reveal molecular basis of termite eusociality.</title>
        <authorList>
            <person name="Harrison M.C."/>
            <person name="Jongepier E."/>
            <person name="Robertson H.M."/>
            <person name="Arning N."/>
            <person name="Bitard-Feildel T."/>
            <person name="Chao H."/>
            <person name="Childers C.P."/>
            <person name="Dinh H."/>
            <person name="Doddapaneni H."/>
            <person name="Dugan S."/>
            <person name="Gowin J."/>
            <person name="Greiner C."/>
            <person name="Han Y."/>
            <person name="Hu H."/>
            <person name="Hughes D.S.T."/>
            <person name="Huylmans A.-K."/>
            <person name="Kemena C."/>
            <person name="Kremer L.P.M."/>
            <person name="Lee S.L."/>
            <person name="Lopez-Ezquerra A."/>
            <person name="Mallet L."/>
            <person name="Monroy-Kuhn J.M."/>
            <person name="Moser A."/>
            <person name="Murali S.C."/>
            <person name="Muzny D.M."/>
            <person name="Otani S."/>
            <person name="Piulachs M.-D."/>
            <person name="Poelchau M."/>
            <person name="Qu J."/>
            <person name="Schaub F."/>
            <person name="Wada-Katsumata A."/>
            <person name="Worley K.C."/>
            <person name="Xie Q."/>
            <person name="Ylla G."/>
            <person name="Poulsen M."/>
            <person name="Gibbs R.A."/>
            <person name="Schal C."/>
            <person name="Richards S."/>
            <person name="Belles X."/>
            <person name="Korb J."/>
            <person name="Bornberg-Bauer E."/>
        </authorList>
    </citation>
    <scope>NUCLEOTIDE SEQUENCE [LARGE SCALE GENOMIC DNA]</scope>
    <source>
        <tissue evidence="1">Whole body</tissue>
    </source>
</reference>
<gene>
    <name evidence="1" type="ORF">B7P43_G15752</name>
</gene>